<sequence>TLSRAVPRVVIRVRRRGSVRRGSPRSRGFCDRVFRVVTARCQWPAPEDNHTWHVCRGGPRMSMESVMDSSPSNSDRSSHVSSSPPPIKSSMTPPPNNNNHPDSPNMRPSGSPGQHPVSQQMSPPAVSTPSSIVSMA</sequence>
<accession>A0A1B6IWZ1</accession>
<proteinExistence type="predicted"/>
<feature type="compositionally biased region" description="Low complexity" evidence="1">
    <location>
        <begin position="61"/>
        <end position="82"/>
    </location>
</feature>
<feature type="non-terminal residue" evidence="2">
    <location>
        <position position="136"/>
    </location>
</feature>
<organism evidence="2">
    <name type="scientific">Homalodisca liturata</name>
    <dbReference type="NCBI Taxonomy" id="320908"/>
    <lineage>
        <taxon>Eukaryota</taxon>
        <taxon>Metazoa</taxon>
        <taxon>Ecdysozoa</taxon>
        <taxon>Arthropoda</taxon>
        <taxon>Hexapoda</taxon>
        <taxon>Insecta</taxon>
        <taxon>Pterygota</taxon>
        <taxon>Neoptera</taxon>
        <taxon>Paraneoptera</taxon>
        <taxon>Hemiptera</taxon>
        <taxon>Auchenorrhyncha</taxon>
        <taxon>Membracoidea</taxon>
        <taxon>Cicadellidae</taxon>
        <taxon>Cicadellinae</taxon>
        <taxon>Proconiini</taxon>
        <taxon>Homalodisca</taxon>
    </lineage>
</organism>
<feature type="non-terminal residue" evidence="2">
    <location>
        <position position="1"/>
    </location>
</feature>
<feature type="compositionally biased region" description="Pro residues" evidence="1">
    <location>
        <begin position="83"/>
        <end position="96"/>
    </location>
</feature>
<feature type="region of interest" description="Disordered" evidence="1">
    <location>
        <begin position="45"/>
        <end position="136"/>
    </location>
</feature>
<evidence type="ECO:0000256" key="1">
    <source>
        <dbReference type="SAM" id="MobiDB-lite"/>
    </source>
</evidence>
<evidence type="ECO:0000313" key="2">
    <source>
        <dbReference type="EMBL" id="JAS91423.1"/>
    </source>
</evidence>
<name>A0A1B6IWZ1_9HEMI</name>
<feature type="compositionally biased region" description="Polar residues" evidence="1">
    <location>
        <begin position="106"/>
        <end position="136"/>
    </location>
</feature>
<dbReference type="AlphaFoldDB" id="A0A1B6IWZ1"/>
<gene>
    <name evidence="2" type="ORF">g.58450</name>
</gene>
<protein>
    <submittedName>
        <fullName evidence="2">Uncharacterized protein</fullName>
    </submittedName>
</protein>
<dbReference type="EMBL" id="GECU01016283">
    <property type="protein sequence ID" value="JAS91423.1"/>
    <property type="molecule type" value="Transcribed_RNA"/>
</dbReference>
<reference evidence="2" key="1">
    <citation type="submission" date="2015-11" db="EMBL/GenBank/DDBJ databases">
        <title>De novo transcriptome assembly of four potential Pierce s Disease insect vectors from Arizona vineyards.</title>
        <authorList>
            <person name="Tassone E.E."/>
        </authorList>
    </citation>
    <scope>NUCLEOTIDE SEQUENCE</scope>
</reference>